<dbReference type="Proteomes" id="UP001437256">
    <property type="component" value="Unassembled WGS sequence"/>
</dbReference>
<evidence type="ECO:0000313" key="1">
    <source>
        <dbReference type="EMBL" id="KAL0062919.1"/>
    </source>
</evidence>
<name>A0ABR2ZPT1_9AGAR</name>
<reference evidence="1 2" key="1">
    <citation type="submission" date="2024-05" db="EMBL/GenBank/DDBJ databases">
        <title>A draft genome resource for the thread blight pathogen Marasmius tenuissimus strain MS-2.</title>
        <authorList>
            <person name="Yulfo-Soto G.E."/>
            <person name="Baruah I.K."/>
            <person name="Amoako-Attah I."/>
            <person name="Bukari Y."/>
            <person name="Meinhardt L.W."/>
            <person name="Bailey B.A."/>
            <person name="Cohen S.P."/>
        </authorList>
    </citation>
    <scope>NUCLEOTIDE SEQUENCE [LARGE SCALE GENOMIC DNA]</scope>
    <source>
        <strain evidence="1 2">MS-2</strain>
    </source>
</reference>
<sequence>MIQYDLKVPDVSQWPGFSREFSASVASPSDAVSDAGSDIAILTGPSLWRATKNALKGEWIKILDDPPIVLKIID</sequence>
<dbReference type="EMBL" id="JBBXMP010000093">
    <property type="protein sequence ID" value="KAL0062919.1"/>
    <property type="molecule type" value="Genomic_DNA"/>
</dbReference>
<organism evidence="1 2">
    <name type="scientific">Marasmius tenuissimus</name>
    <dbReference type="NCBI Taxonomy" id="585030"/>
    <lineage>
        <taxon>Eukaryota</taxon>
        <taxon>Fungi</taxon>
        <taxon>Dikarya</taxon>
        <taxon>Basidiomycota</taxon>
        <taxon>Agaricomycotina</taxon>
        <taxon>Agaricomycetes</taxon>
        <taxon>Agaricomycetidae</taxon>
        <taxon>Agaricales</taxon>
        <taxon>Marasmiineae</taxon>
        <taxon>Marasmiaceae</taxon>
        <taxon>Marasmius</taxon>
    </lineage>
</organism>
<gene>
    <name evidence="1" type="ORF">AAF712_010240</name>
</gene>
<protein>
    <submittedName>
        <fullName evidence="1">Uncharacterized protein</fullName>
    </submittedName>
</protein>
<keyword evidence="2" id="KW-1185">Reference proteome</keyword>
<evidence type="ECO:0000313" key="2">
    <source>
        <dbReference type="Proteomes" id="UP001437256"/>
    </source>
</evidence>
<accession>A0ABR2ZPT1</accession>
<proteinExistence type="predicted"/>
<comment type="caution">
    <text evidence="1">The sequence shown here is derived from an EMBL/GenBank/DDBJ whole genome shotgun (WGS) entry which is preliminary data.</text>
</comment>